<dbReference type="InterPro" id="IPR023828">
    <property type="entry name" value="Peptidase_S8_Ser-AS"/>
</dbReference>
<dbReference type="InterPro" id="IPR036852">
    <property type="entry name" value="Peptidase_S8/S53_dom_sf"/>
</dbReference>
<dbReference type="AlphaFoldDB" id="A0A3E2BJ36"/>
<comment type="subcellular location">
    <subcellularLocation>
        <location evidence="1">Secreted</location>
    </subcellularLocation>
</comment>
<dbReference type="InterPro" id="IPR050131">
    <property type="entry name" value="Peptidase_S8_subtilisin-like"/>
</dbReference>
<dbReference type="PANTHER" id="PTHR43806:SF11">
    <property type="entry name" value="CEREVISIN-RELATED"/>
    <property type="match status" value="1"/>
</dbReference>
<evidence type="ECO:0000256" key="3">
    <source>
        <dbReference type="ARBA" id="ARBA00022525"/>
    </source>
</evidence>
<dbReference type="Pfam" id="PF22148">
    <property type="entry name" value="Fervidolysin_NPro-like"/>
    <property type="match status" value="1"/>
</dbReference>
<evidence type="ECO:0000256" key="5">
    <source>
        <dbReference type="ARBA" id="ARBA00022801"/>
    </source>
</evidence>
<comment type="caution">
    <text evidence="12">The sequence shown here is derived from an EMBL/GenBank/DDBJ whole genome shotgun (WGS) entry which is preliminary data.</text>
</comment>
<dbReference type="Proteomes" id="UP000257323">
    <property type="component" value="Unassembled WGS sequence"/>
</dbReference>
<dbReference type="PROSITE" id="PS51892">
    <property type="entry name" value="SUBTILASE"/>
    <property type="match status" value="1"/>
</dbReference>
<dbReference type="InterPro" id="IPR054399">
    <property type="entry name" value="Fervidolysin-like_N_prodom"/>
</dbReference>
<sequence length="478" mass="51020">MATTNLKKKYRILPVAISILLALALVITTTQSGAQNKLKDRLAASGQKSSGRLEEALKSRLNPAPPARIKAISQPVGQPAGPKYSSEKVLVKFKPELTTQSTENILRAYQPRDFKLIPRINVYVVKIGEGTTVEETLAALKNNPDVLYAGPDYKLRLAAQPNDQLFRYQYALYNPGGTLQIPGSPTGKSRADIKATGAWDFAKGDPNLLIAVLDSGIDYTHPDLASKVISTGRDFINDDNDAMDDHWHGTHVAGIIAAATNNTEGIAGVAWDCRLLPGKIISAEGEGDYSDLIEALIWAADYSSGQAKVGVINMSVGGDQPDQALRAALEYAFNKGIVLVAATGNDGLAGVLYPAAYDEFCLAVSASDYNDAVADFSNSGPEVDVTAPGVWVLSTIPLAMTEPGYLPYAFASGTSMAAPHVAGFAALVKASKPWLSPGDIMKLIKYTPDDIETAGRDDYAGYGRINTERALSPFKIVK</sequence>
<evidence type="ECO:0000256" key="2">
    <source>
        <dbReference type="ARBA" id="ARBA00011073"/>
    </source>
</evidence>
<dbReference type="PROSITE" id="PS00137">
    <property type="entry name" value="SUBTILASE_HIS"/>
    <property type="match status" value="1"/>
</dbReference>
<evidence type="ECO:0000313" key="13">
    <source>
        <dbReference type="Proteomes" id="UP000257323"/>
    </source>
</evidence>
<evidence type="ECO:0000259" key="11">
    <source>
        <dbReference type="Pfam" id="PF22148"/>
    </source>
</evidence>
<feature type="active site" description="Charge relay system" evidence="7 8">
    <location>
        <position position="214"/>
    </location>
</feature>
<keyword evidence="5 8" id="KW-0378">Hydrolase</keyword>
<dbReference type="PROSITE" id="PS00136">
    <property type="entry name" value="SUBTILASE_ASP"/>
    <property type="match status" value="1"/>
</dbReference>
<dbReference type="CDD" id="cd07484">
    <property type="entry name" value="Peptidases_S8_Thermitase_like"/>
    <property type="match status" value="1"/>
</dbReference>
<dbReference type="PRINTS" id="PR00723">
    <property type="entry name" value="SUBTILISIN"/>
</dbReference>
<keyword evidence="3" id="KW-0964">Secreted</keyword>
<evidence type="ECO:0000256" key="1">
    <source>
        <dbReference type="ARBA" id="ARBA00004613"/>
    </source>
</evidence>
<dbReference type="GO" id="GO:0006508">
    <property type="term" value="P:proteolysis"/>
    <property type="evidence" value="ECO:0007669"/>
    <property type="project" value="UniProtKB-KW"/>
</dbReference>
<dbReference type="GO" id="GO:0005576">
    <property type="term" value="C:extracellular region"/>
    <property type="evidence" value="ECO:0007669"/>
    <property type="project" value="UniProtKB-SubCell"/>
</dbReference>
<dbReference type="InterPro" id="IPR000209">
    <property type="entry name" value="Peptidase_S8/S53_dom"/>
</dbReference>
<dbReference type="InterPro" id="IPR022398">
    <property type="entry name" value="Peptidase_S8_His-AS"/>
</dbReference>
<dbReference type="InterPro" id="IPR023827">
    <property type="entry name" value="Peptidase_S8_Asp-AS"/>
</dbReference>
<keyword evidence="6 8" id="KW-0720">Serine protease</keyword>
<feature type="active site" description="Charge relay system" evidence="7 8">
    <location>
        <position position="415"/>
    </location>
</feature>
<evidence type="ECO:0000256" key="4">
    <source>
        <dbReference type="ARBA" id="ARBA00022670"/>
    </source>
</evidence>
<dbReference type="InterPro" id="IPR034084">
    <property type="entry name" value="Thermitase-like_dom"/>
</dbReference>
<dbReference type="GO" id="GO:0004252">
    <property type="term" value="F:serine-type endopeptidase activity"/>
    <property type="evidence" value="ECO:0007669"/>
    <property type="project" value="UniProtKB-UniRule"/>
</dbReference>
<dbReference type="SUPFAM" id="SSF52743">
    <property type="entry name" value="Subtilisin-like"/>
    <property type="match status" value="1"/>
</dbReference>
<proteinExistence type="inferred from homology"/>
<organism evidence="12 13">
    <name type="scientific">Candidatus Saccharicenans subterraneus</name>
    <dbReference type="NCBI Taxonomy" id="2508984"/>
    <lineage>
        <taxon>Bacteria</taxon>
        <taxon>Candidatus Aminicenantota</taxon>
        <taxon>Candidatus Aminicenantia</taxon>
        <taxon>Candidatus Aminicenantales</taxon>
        <taxon>Candidatus Saccharicenantaceae</taxon>
        <taxon>Candidatus Saccharicenans</taxon>
    </lineage>
</organism>
<accession>A0A3E2BJ36</accession>
<reference evidence="12 13" key="1">
    <citation type="submission" date="2018-08" db="EMBL/GenBank/DDBJ databases">
        <title>Genome analysis of the thermophilic bacterium of the candidate phylum Aminicenantes from deep subsurface aquifer revealed its physiology and ecological role.</title>
        <authorList>
            <person name="Kadnikov V.V."/>
            <person name="Mardanov A.V."/>
            <person name="Beletsky A.V."/>
            <person name="Karnachuk O.V."/>
            <person name="Ravin N.V."/>
        </authorList>
    </citation>
    <scope>NUCLEOTIDE SEQUENCE [LARGE SCALE GENOMIC DNA]</scope>
    <source>
        <strain evidence="12">BY38</strain>
    </source>
</reference>
<dbReference type="InterPro" id="IPR015500">
    <property type="entry name" value="Peptidase_S8_subtilisin-rel"/>
</dbReference>
<dbReference type="EMBL" id="QUAH01000021">
    <property type="protein sequence ID" value="RFT14748.1"/>
    <property type="molecule type" value="Genomic_DNA"/>
</dbReference>
<evidence type="ECO:0000256" key="8">
    <source>
        <dbReference type="PROSITE-ProRule" id="PRU01240"/>
    </source>
</evidence>
<evidence type="ECO:0000313" key="12">
    <source>
        <dbReference type="EMBL" id="RFT14748.1"/>
    </source>
</evidence>
<evidence type="ECO:0000256" key="6">
    <source>
        <dbReference type="ARBA" id="ARBA00022825"/>
    </source>
</evidence>
<keyword evidence="4 8" id="KW-0645">Protease</keyword>
<evidence type="ECO:0000256" key="9">
    <source>
        <dbReference type="RuleBase" id="RU003355"/>
    </source>
</evidence>
<dbReference type="PROSITE" id="PS00138">
    <property type="entry name" value="SUBTILASE_SER"/>
    <property type="match status" value="1"/>
</dbReference>
<protein>
    <submittedName>
        <fullName evidence="12">Serine protease, subtilisin family S8</fullName>
    </submittedName>
</protein>
<feature type="domain" description="Peptidase S8/S53" evidence="10">
    <location>
        <begin position="207"/>
        <end position="463"/>
    </location>
</feature>
<comment type="similarity">
    <text evidence="2 8 9">Belongs to the peptidase S8 family.</text>
</comment>
<evidence type="ECO:0000259" key="10">
    <source>
        <dbReference type="Pfam" id="PF00082"/>
    </source>
</evidence>
<dbReference type="PANTHER" id="PTHR43806">
    <property type="entry name" value="PEPTIDASE S8"/>
    <property type="match status" value="1"/>
</dbReference>
<name>A0A3E2BJ36_9BACT</name>
<gene>
    <name evidence="12" type="ORF">OP8BY_2418</name>
</gene>
<feature type="active site" description="Charge relay system" evidence="7 8">
    <location>
        <position position="248"/>
    </location>
</feature>
<dbReference type="Pfam" id="PF00082">
    <property type="entry name" value="Peptidase_S8"/>
    <property type="match status" value="1"/>
</dbReference>
<evidence type="ECO:0000256" key="7">
    <source>
        <dbReference type="PIRSR" id="PIRSR615500-1"/>
    </source>
</evidence>
<feature type="domain" description="Fervidolysin-like N-terminal prodomain" evidence="11">
    <location>
        <begin position="73"/>
        <end position="151"/>
    </location>
</feature>
<dbReference type="Gene3D" id="3.40.50.200">
    <property type="entry name" value="Peptidase S8/S53 domain"/>
    <property type="match status" value="1"/>
</dbReference>